<evidence type="ECO:0000313" key="1">
    <source>
        <dbReference type="EMBL" id="MFH8586014.1"/>
    </source>
</evidence>
<dbReference type="RefSeq" id="WP_397672981.1">
    <property type="nucleotide sequence ID" value="NZ_JBIRGH010000009.1"/>
</dbReference>
<dbReference type="EMBL" id="JBIRGH010000009">
    <property type="protein sequence ID" value="MFH8586014.1"/>
    <property type="molecule type" value="Genomic_DNA"/>
</dbReference>
<accession>A0ABW7RGD9</accession>
<sequence>MTATRGLGRSAQLAALGNGVVPQQAACALQILAPPRPLCRHPTLL</sequence>
<comment type="caution">
    <text evidence="1">The sequence shown here is derived from an EMBL/GenBank/DDBJ whole genome shotgun (WGS) entry which is preliminary data.</text>
</comment>
<keyword evidence="2" id="KW-1185">Reference proteome</keyword>
<protein>
    <submittedName>
        <fullName evidence="1">Uncharacterized protein</fullName>
    </submittedName>
</protein>
<reference evidence="1 2" key="1">
    <citation type="submission" date="2024-10" db="EMBL/GenBank/DDBJ databases">
        <title>The Natural Products Discovery Center: Release of the First 8490 Sequenced Strains for Exploring Actinobacteria Biosynthetic Diversity.</title>
        <authorList>
            <person name="Kalkreuter E."/>
            <person name="Kautsar S.A."/>
            <person name="Yang D."/>
            <person name="Bader C.D."/>
            <person name="Teijaro C.N."/>
            <person name="Fluegel L."/>
            <person name="Davis C.M."/>
            <person name="Simpson J.R."/>
            <person name="Lauterbach L."/>
            <person name="Steele A.D."/>
            <person name="Gui C."/>
            <person name="Meng S."/>
            <person name="Li G."/>
            <person name="Viehrig K."/>
            <person name="Ye F."/>
            <person name="Su P."/>
            <person name="Kiefer A.F."/>
            <person name="Nichols A."/>
            <person name="Cepeda A.J."/>
            <person name="Yan W."/>
            <person name="Fan B."/>
            <person name="Jiang Y."/>
            <person name="Adhikari A."/>
            <person name="Zheng C.-J."/>
            <person name="Schuster L."/>
            <person name="Cowan T.M."/>
            <person name="Smanski M.J."/>
            <person name="Chevrette M.G."/>
            <person name="De Carvalho L.P.S."/>
            <person name="Shen B."/>
        </authorList>
    </citation>
    <scope>NUCLEOTIDE SEQUENCE [LARGE SCALE GENOMIC DNA]</scope>
    <source>
        <strain evidence="1 2">NPDC018013</strain>
    </source>
</reference>
<gene>
    <name evidence="1" type="ORF">ACH4GP_16630</name>
</gene>
<evidence type="ECO:0000313" key="2">
    <source>
        <dbReference type="Proteomes" id="UP001610990"/>
    </source>
</evidence>
<proteinExistence type="predicted"/>
<name>A0ABW7RGD9_9ACTN</name>
<dbReference type="Proteomes" id="UP001610990">
    <property type="component" value="Unassembled WGS sequence"/>
</dbReference>
<organism evidence="1 2">
    <name type="scientific">Streptomyces celluloflavus</name>
    <dbReference type="NCBI Taxonomy" id="58344"/>
    <lineage>
        <taxon>Bacteria</taxon>
        <taxon>Bacillati</taxon>
        <taxon>Actinomycetota</taxon>
        <taxon>Actinomycetes</taxon>
        <taxon>Kitasatosporales</taxon>
        <taxon>Streptomycetaceae</taxon>
        <taxon>Streptomyces</taxon>
    </lineage>
</organism>